<dbReference type="AlphaFoldDB" id="A0A383VX10"/>
<protein>
    <recommendedName>
        <fullName evidence="5">Peptidase M20 dimerisation domain-containing protein</fullName>
    </recommendedName>
</protein>
<organism evidence="6 7">
    <name type="scientific">Tetradesmus obliquus</name>
    <name type="common">Green alga</name>
    <name type="synonym">Acutodesmus obliquus</name>
    <dbReference type="NCBI Taxonomy" id="3088"/>
    <lineage>
        <taxon>Eukaryota</taxon>
        <taxon>Viridiplantae</taxon>
        <taxon>Chlorophyta</taxon>
        <taxon>core chlorophytes</taxon>
        <taxon>Chlorophyceae</taxon>
        <taxon>CS clade</taxon>
        <taxon>Sphaeropleales</taxon>
        <taxon>Scenedesmaceae</taxon>
        <taxon>Tetradesmus</taxon>
    </lineage>
</organism>
<feature type="chain" id="PRO_5017037410" description="Peptidase M20 dimerisation domain-containing protein" evidence="4">
    <location>
        <begin position="24"/>
        <end position="517"/>
    </location>
</feature>
<dbReference type="Pfam" id="PF07687">
    <property type="entry name" value="M20_dimer"/>
    <property type="match status" value="1"/>
</dbReference>
<dbReference type="NCBIfam" id="NF006579">
    <property type="entry name" value="PRK09104.1"/>
    <property type="match status" value="1"/>
</dbReference>
<dbReference type="InterPro" id="IPR002933">
    <property type="entry name" value="Peptidase_M20"/>
</dbReference>
<gene>
    <name evidence="6" type="ORF">BQ4739_LOCUS10250</name>
</gene>
<evidence type="ECO:0000259" key="5">
    <source>
        <dbReference type="Pfam" id="PF07687"/>
    </source>
</evidence>
<keyword evidence="7" id="KW-1185">Reference proteome</keyword>
<dbReference type="Gene3D" id="3.30.70.360">
    <property type="match status" value="1"/>
</dbReference>
<evidence type="ECO:0000256" key="3">
    <source>
        <dbReference type="ARBA" id="ARBA00022801"/>
    </source>
</evidence>
<dbReference type="Pfam" id="PF01546">
    <property type="entry name" value="Peptidase_M20"/>
    <property type="match status" value="1"/>
</dbReference>
<dbReference type="NCBIfam" id="NF006053">
    <property type="entry name" value="PRK08201.1"/>
    <property type="match status" value="1"/>
</dbReference>
<dbReference type="Gene3D" id="3.40.630.10">
    <property type="entry name" value="Zn peptidases"/>
    <property type="match status" value="1"/>
</dbReference>
<evidence type="ECO:0000313" key="7">
    <source>
        <dbReference type="Proteomes" id="UP000256970"/>
    </source>
</evidence>
<dbReference type="PANTHER" id="PTHR43270:SF12">
    <property type="entry name" value="SUCCINYL-DIAMINOPIMELATE DESUCCINYLASE"/>
    <property type="match status" value="1"/>
</dbReference>
<dbReference type="PANTHER" id="PTHR43270">
    <property type="entry name" value="BETA-ALA-HIS DIPEPTIDASE"/>
    <property type="match status" value="1"/>
</dbReference>
<dbReference type="GO" id="GO:0006508">
    <property type="term" value="P:proteolysis"/>
    <property type="evidence" value="ECO:0007669"/>
    <property type="project" value="UniProtKB-KW"/>
</dbReference>
<sequence>MDRNLRNASLLVVILALGWRASATSTVAAAASVAQAREYAAANKDAFSRQLLDLASIASISALPQHNKDILKAADWLQQHLTSIGLENVQVLETEGPQPVVYADWLHAPGKPTVLVYGHYDVQPVDPLDLWASPPFEPQLQQMDDQSYFVGRGVDDDKGGLLQALQGVESFLRTSHSLPLNVKFILEGQEEIGSPNLEAFLIKHKAGLLAGIDMAISADGGQVAADQPGIGTGLRGAVAFEVEVSTAGMDLHSGMKGGSVQNANHALVALLASLKDADNRITVPGFYDDVATMAAEDKESVATFPFDKSAEQQALGVLGFMGEAGFGPLEHRWYRPTLEVVGMWGGFTGAGMKTVIPRVANAKLSCRLVPNMSPDDIASKVKSHLERKGAELLANVTVTVSGFRSYPWTSPRDTPGNVLSAGVLEQAMGKKPVYYRDGGTIPALAYFQQVLGLNSTIFAFGVGDHIHAPNERLLEHLFHTGRKAWVEYLAVLGDKLVGLLPPDAPVHAGSGVGRDEL</sequence>
<proteinExistence type="predicted"/>
<keyword evidence="1" id="KW-0645">Protease</keyword>
<keyword evidence="4" id="KW-0732">Signal</keyword>
<dbReference type="SUPFAM" id="SSF53187">
    <property type="entry name" value="Zn-dependent exopeptidases"/>
    <property type="match status" value="1"/>
</dbReference>
<dbReference type="InterPro" id="IPR011650">
    <property type="entry name" value="Peptidase_M20_dimer"/>
</dbReference>
<dbReference type="GO" id="GO:0008233">
    <property type="term" value="F:peptidase activity"/>
    <property type="evidence" value="ECO:0007669"/>
    <property type="project" value="UniProtKB-KW"/>
</dbReference>
<evidence type="ECO:0000256" key="4">
    <source>
        <dbReference type="SAM" id="SignalP"/>
    </source>
</evidence>
<evidence type="ECO:0000313" key="6">
    <source>
        <dbReference type="EMBL" id="SZX69997.1"/>
    </source>
</evidence>
<keyword evidence="3" id="KW-0378">Hydrolase</keyword>
<accession>A0A383VX10</accession>
<name>A0A383VX10_TETOB</name>
<evidence type="ECO:0000256" key="1">
    <source>
        <dbReference type="ARBA" id="ARBA00022670"/>
    </source>
</evidence>
<dbReference type="STRING" id="3088.A0A383VX10"/>
<dbReference type="Proteomes" id="UP000256970">
    <property type="component" value="Unassembled WGS sequence"/>
</dbReference>
<feature type="signal peptide" evidence="4">
    <location>
        <begin position="1"/>
        <end position="23"/>
    </location>
</feature>
<dbReference type="InterPro" id="IPR051458">
    <property type="entry name" value="Cyt/Met_Dipeptidase"/>
</dbReference>
<reference evidence="6 7" key="1">
    <citation type="submission" date="2016-10" db="EMBL/GenBank/DDBJ databases">
        <authorList>
            <person name="Cai Z."/>
        </authorList>
    </citation>
    <scope>NUCLEOTIDE SEQUENCE [LARGE SCALE GENOMIC DNA]</scope>
</reference>
<keyword evidence="2" id="KW-0479">Metal-binding</keyword>
<feature type="domain" description="Peptidase M20 dimerisation" evidence="5">
    <location>
        <begin position="232"/>
        <end position="390"/>
    </location>
</feature>
<dbReference type="EMBL" id="FNXT01000967">
    <property type="protein sequence ID" value="SZX69997.1"/>
    <property type="molecule type" value="Genomic_DNA"/>
</dbReference>
<dbReference type="GO" id="GO:0046872">
    <property type="term" value="F:metal ion binding"/>
    <property type="evidence" value="ECO:0007669"/>
    <property type="project" value="UniProtKB-KW"/>
</dbReference>
<evidence type="ECO:0000256" key="2">
    <source>
        <dbReference type="ARBA" id="ARBA00022723"/>
    </source>
</evidence>